<dbReference type="SUPFAM" id="SSF54695">
    <property type="entry name" value="POZ domain"/>
    <property type="match status" value="1"/>
</dbReference>
<organism evidence="2 3">
    <name type="scientific">Polypedilum vanderplanki</name>
    <name type="common">Sleeping chironomid midge</name>
    <dbReference type="NCBI Taxonomy" id="319348"/>
    <lineage>
        <taxon>Eukaryota</taxon>
        <taxon>Metazoa</taxon>
        <taxon>Ecdysozoa</taxon>
        <taxon>Arthropoda</taxon>
        <taxon>Hexapoda</taxon>
        <taxon>Insecta</taxon>
        <taxon>Pterygota</taxon>
        <taxon>Neoptera</taxon>
        <taxon>Endopterygota</taxon>
        <taxon>Diptera</taxon>
        <taxon>Nematocera</taxon>
        <taxon>Chironomoidea</taxon>
        <taxon>Chironomidae</taxon>
        <taxon>Chironominae</taxon>
        <taxon>Polypedilum</taxon>
        <taxon>Polypedilum</taxon>
    </lineage>
</organism>
<dbReference type="EMBL" id="JADBJN010000001">
    <property type="protein sequence ID" value="KAG5683378.1"/>
    <property type="molecule type" value="Genomic_DNA"/>
</dbReference>
<evidence type="ECO:0000313" key="3">
    <source>
        <dbReference type="Proteomes" id="UP001107558"/>
    </source>
</evidence>
<dbReference type="AlphaFoldDB" id="A0A9J6CM68"/>
<dbReference type="Gene3D" id="3.30.710.10">
    <property type="entry name" value="Potassium Channel Kv1.1, Chain A"/>
    <property type="match status" value="1"/>
</dbReference>
<dbReference type="InterPro" id="IPR011333">
    <property type="entry name" value="SKP1/BTB/POZ_sf"/>
</dbReference>
<evidence type="ECO:0000259" key="1">
    <source>
        <dbReference type="PROSITE" id="PS50097"/>
    </source>
</evidence>
<keyword evidence="3" id="KW-1185">Reference proteome</keyword>
<evidence type="ECO:0000313" key="2">
    <source>
        <dbReference type="EMBL" id="KAG5683378.1"/>
    </source>
</evidence>
<name>A0A9J6CM68_POLVA</name>
<accession>A0A9J6CM68</accession>
<sequence length="307" mass="36566">MSSEEFSSKSLLVQSFKVKIENFSKDKNYEFLSCVYFRFQSCLFSCSVYFIPYPSRKKSLITLRIFRRNFTNFKIFGTLSIKNHRQFIHFKPNEITKSFDFLSCNEILKKSNELMSGKVLILNFDIKILDVEKMYLEMMTMNEFSNLTFMSFDGEKFLVHRGVVEGKSEKLKAMINANGEVFFNTSAVVLKEFIRFLYAGKVENLQDVSFDLLKLTYELEIKEFWKKYKDDIIYSMSNNNVVDFLFFADDNKDKVLRRMCLKFIKRNFSTVRRHIDIQSTSRAFSLLMNYYEVKYFNKRIFIGSLFD</sequence>
<dbReference type="PROSITE" id="PS50097">
    <property type="entry name" value="BTB"/>
    <property type="match status" value="1"/>
</dbReference>
<dbReference type="Proteomes" id="UP001107558">
    <property type="component" value="Chromosome 1"/>
</dbReference>
<proteinExistence type="predicted"/>
<gene>
    <name evidence="2" type="ORF">PVAND_012663</name>
</gene>
<dbReference type="CDD" id="cd14733">
    <property type="entry name" value="BACK"/>
    <property type="match status" value="1"/>
</dbReference>
<protein>
    <recommendedName>
        <fullName evidence="1">BTB domain-containing protein</fullName>
    </recommendedName>
</protein>
<dbReference type="OrthoDB" id="7788529at2759"/>
<dbReference type="Pfam" id="PF00651">
    <property type="entry name" value="BTB"/>
    <property type="match status" value="1"/>
</dbReference>
<comment type="caution">
    <text evidence="2">The sequence shown here is derived from an EMBL/GenBank/DDBJ whole genome shotgun (WGS) entry which is preliminary data.</text>
</comment>
<feature type="domain" description="BTB" evidence="1">
    <location>
        <begin position="145"/>
        <end position="206"/>
    </location>
</feature>
<dbReference type="InterPro" id="IPR000210">
    <property type="entry name" value="BTB/POZ_dom"/>
</dbReference>
<reference evidence="2" key="1">
    <citation type="submission" date="2021-03" db="EMBL/GenBank/DDBJ databases">
        <title>Chromosome level genome of the anhydrobiotic midge Polypedilum vanderplanki.</title>
        <authorList>
            <person name="Yoshida Y."/>
            <person name="Kikawada T."/>
            <person name="Gusev O."/>
        </authorList>
    </citation>
    <scope>NUCLEOTIDE SEQUENCE</scope>
    <source>
        <strain evidence="2">NIAS01</strain>
        <tissue evidence="2">Whole body or cell culture</tissue>
    </source>
</reference>